<feature type="transmembrane region" description="Helical" evidence="6">
    <location>
        <begin position="29"/>
        <end position="49"/>
    </location>
</feature>
<keyword evidence="3 6" id="KW-1133">Transmembrane helix</keyword>
<dbReference type="GO" id="GO:0015499">
    <property type="term" value="F:formate transmembrane transporter activity"/>
    <property type="evidence" value="ECO:0007669"/>
    <property type="project" value="TreeGrafter"/>
</dbReference>
<sequence length="191" mass="19895">MRVGASILSGMLIGIACMASISAGGGVLGALFFPVGLIAIILLGLPLYTGRIGYISEPQEAKGLAAMLLLNMIGAGWVGLAYRLYHGEISVIAQKLAKPLYIVFLDALLCGILIYAAVEGYRRSKSILAILFPIAAFVLIGAEHCVADVFYLAAGISAENIPYSLLWLAAVVAGNTAGAIILNAVSREESP</sequence>
<comment type="similarity">
    <text evidence="5">Belongs to the FNT transporter (TC 1.A.16) family.</text>
</comment>
<dbReference type="PANTHER" id="PTHR30520">
    <property type="entry name" value="FORMATE TRANSPORTER-RELATED"/>
    <property type="match status" value="1"/>
</dbReference>
<dbReference type="PROSITE" id="PS51257">
    <property type="entry name" value="PROKAR_LIPOPROTEIN"/>
    <property type="match status" value="1"/>
</dbReference>
<feature type="transmembrane region" description="Helical" evidence="6">
    <location>
        <begin position="100"/>
        <end position="118"/>
    </location>
</feature>
<evidence type="ECO:0000256" key="2">
    <source>
        <dbReference type="ARBA" id="ARBA00022692"/>
    </source>
</evidence>
<accession>A0A926DB31</accession>
<evidence type="ECO:0000313" key="8">
    <source>
        <dbReference type="Proteomes" id="UP000651482"/>
    </source>
</evidence>
<dbReference type="InterPro" id="IPR000292">
    <property type="entry name" value="For/NO2_transpt"/>
</dbReference>
<dbReference type="GO" id="GO:0005886">
    <property type="term" value="C:plasma membrane"/>
    <property type="evidence" value="ECO:0007669"/>
    <property type="project" value="TreeGrafter"/>
</dbReference>
<evidence type="ECO:0000256" key="6">
    <source>
        <dbReference type="SAM" id="Phobius"/>
    </source>
</evidence>
<dbReference type="RefSeq" id="WP_249320153.1">
    <property type="nucleotide sequence ID" value="NZ_JACRSN010000019.1"/>
</dbReference>
<dbReference type="PANTHER" id="PTHR30520:SF6">
    <property type="entry name" value="FORMATE_NITRATE FAMILY TRANSPORTER (EUROFUNG)"/>
    <property type="match status" value="1"/>
</dbReference>
<reference evidence="7" key="1">
    <citation type="submission" date="2020-08" db="EMBL/GenBank/DDBJ databases">
        <title>Genome public.</title>
        <authorList>
            <person name="Liu C."/>
            <person name="Sun Q."/>
        </authorList>
    </citation>
    <scope>NUCLEOTIDE SEQUENCE</scope>
    <source>
        <strain evidence="7">NSJ-40</strain>
    </source>
</reference>
<proteinExistence type="inferred from homology"/>
<keyword evidence="8" id="KW-1185">Reference proteome</keyword>
<feature type="transmembrane region" description="Helical" evidence="6">
    <location>
        <begin position="165"/>
        <end position="185"/>
    </location>
</feature>
<evidence type="ECO:0000256" key="5">
    <source>
        <dbReference type="ARBA" id="ARBA00049660"/>
    </source>
</evidence>
<keyword evidence="4 6" id="KW-0472">Membrane</keyword>
<comment type="caution">
    <text evidence="7">The sequence shown here is derived from an EMBL/GenBank/DDBJ whole genome shotgun (WGS) entry which is preliminary data.</text>
</comment>
<evidence type="ECO:0000256" key="3">
    <source>
        <dbReference type="ARBA" id="ARBA00022989"/>
    </source>
</evidence>
<keyword evidence="2 6" id="KW-0812">Transmembrane</keyword>
<dbReference type="Gene3D" id="1.20.1080.10">
    <property type="entry name" value="Glycerol uptake facilitator protein"/>
    <property type="match status" value="1"/>
</dbReference>
<name>A0A926DB31_9FIRM</name>
<protein>
    <submittedName>
        <fullName evidence="7">Formate/nitrite transporter family protein</fullName>
    </submittedName>
</protein>
<dbReference type="InterPro" id="IPR023271">
    <property type="entry name" value="Aquaporin-like"/>
</dbReference>
<dbReference type="AlphaFoldDB" id="A0A926DB31"/>
<gene>
    <name evidence="7" type="ORF">IAG03_11350</name>
</gene>
<dbReference type="Pfam" id="PF01226">
    <property type="entry name" value="Form_Nir_trans"/>
    <property type="match status" value="1"/>
</dbReference>
<evidence type="ECO:0000256" key="4">
    <source>
        <dbReference type="ARBA" id="ARBA00023136"/>
    </source>
</evidence>
<feature type="transmembrane region" description="Helical" evidence="6">
    <location>
        <begin position="61"/>
        <end position="80"/>
    </location>
</feature>
<evidence type="ECO:0000313" key="7">
    <source>
        <dbReference type="EMBL" id="MBC8534566.1"/>
    </source>
</evidence>
<comment type="subcellular location">
    <subcellularLocation>
        <location evidence="1">Membrane</location>
        <topology evidence="1">Multi-pass membrane protein</topology>
    </subcellularLocation>
</comment>
<evidence type="ECO:0000256" key="1">
    <source>
        <dbReference type="ARBA" id="ARBA00004141"/>
    </source>
</evidence>
<dbReference type="Proteomes" id="UP000651482">
    <property type="component" value="Unassembled WGS sequence"/>
</dbReference>
<feature type="transmembrane region" description="Helical" evidence="6">
    <location>
        <begin position="130"/>
        <end position="153"/>
    </location>
</feature>
<organism evidence="7 8">
    <name type="scientific">Yeguia hominis</name>
    <dbReference type="NCBI Taxonomy" id="2763662"/>
    <lineage>
        <taxon>Bacteria</taxon>
        <taxon>Bacillati</taxon>
        <taxon>Bacillota</taxon>
        <taxon>Clostridia</taxon>
        <taxon>Eubacteriales</taxon>
        <taxon>Yeguiaceae</taxon>
        <taxon>Yeguia</taxon>
    </lineage>
</organism>
<dbReference type="EMBL" id="JACRSN010000019">
    <property type="protein sequence ID" value="MBC8534566.1"/>
    <property type="molecule type" value="Genomic_DNA"/>
</dbReference>